<dbReference type="InterPro" id="IPR031322">
    <property type="entry name" value="Shikimate/glucono_kinase"/>
</dbReference>
<dbReference type="SUPFAM" id="SSF52540">
    <property type="entry name" value="P-loop containing nucleoside triphosphate hydrolases"/>
    <property type="match status" value="1"/>
</dbReference>
<evidence type="ECO:0000256" key="9">
    <source>
        <dbReference type="ARBA" id="ARBA00023141"/>
    </source>
</evidence>
<dbReference type="GO" id="GO:0009073">
    <property type="term" value="P:aromatic amino acid family biosynthetic process"/>
    <property type="evidence" value="ECO:0007669"/>
    <property type="project" value="UniProtKB-KW"/>
</dbReference>
<accession>A0A382Q5J5</accession>
<evidence type="ECO:0000256" key="6">
    <source>
        <dbReference type="ARBA" id="ARBA00022741"/>
    </source>
</evidence>
<dbReference type="GO" id="GO:0005524">
    <property type="term" value="F:ATP binding"/>
    <property type="evidence" value="ECO:0007669"/>
    <property type="project" value="UniProtKB-KW"/>
</dbReference>
<keyword evidence="7" id="KW-0418">Kinase</keyword>
<evidence type="ECO:0000256" key="4">
    <source>
        <dbReference type="ARBA" id="ARBA00022605"/>
    </source>
</evidence>
<comment type="catalytic activity">
    <reaction evidence="10">
        <text>shikimate + ATP = 3-phosphoshikimate + ADP + H(+)</text>
        <dbReference type="Rhea" id="RHEA:13121"/>
        <dbReference type="ChEBI" id="CHEBI:15378"/>
        <dbReference type="ChEBI" id="CHEBI:30616"/>
        <dbReference type="ChEBI" id="CHEBI:36208"/>
        <dbReference type="ChEBI" id="CHEBI:145989"/>
        <dbReference type="ChEBI" id="CHEBI:456216"/>
        <dbReference type="EC" id="2.7.1.71"/>
    </reaction>
</comment>
<evidence type="ECO:0000256" key="8">
    <source>
        <dbReference type="ARBA" id="ARBA00022840"/>
    </source>
</evidence>
<dbReference type="GO" id="GO:0008652">
    <property type="term" value="P:amino acid biosynthetic process"/>
    <property type="evidence" value="ECO:0007669"/>
    <property type="project" value="UniProtKB-KW"/>
</dbReference>
<dbReference type="Pfam" id="PF01202">
    <property type="entry name" value="SKI"/>
    <property type="match status" value="1"/>
</dbReference>
<comment type="pathway">
    <text evidence="1">Metabolic intermediate biosynthesis; chorismate biosynthesis; chorismate from D-erythrose 4-phosphate and phosphoenolpyruvate: step 5/7.</text>
</comment>
<reference evidence="11" key="1">
    <citation type="submission" date="2018-05" db="EMBL/GenBank/DDBJ databases">
        <authorList>
            <person name="Lanie J.A."/>
            <person name="Ng W.-L."/>
            <person name="Kazmierczak K.M."/>
            <person name="Andrzejewski T.M."/>
            <person name="Davidsen T.M."/>
            <person name="Wayne K.J."/>
            <person name="Tettelin H."/>
            <person name="Glass J.I."/>
            <person name="Rusch D."/>
            <person name="Podicherti R."/>
            <person name="Tsui H.-C.T."/>
            <person name="Winkler M.E."/>
        </authorList>
    </citation>
    <scope>NUCLEOTIDE SEQUENCE</scope>
</reference>
<dbReference type="InterPro" id="IPR027417">
    <property type="entry name" value="P-loop_NTPase"/>
</dbReference>
<dbReference type="PANTHER" id="PTHR21087">
    <property type="entry name" value="SHIKIMATE KINASE"/>
    <property type="match status" value="1"/>
</dbReference>
<dbReference type="InterPro" id="IPR023000">
    <property type="entry name" value="Shikimate_kinase_CS"/>
</dbReference>
<keyword evidence="8" id="KW-0067">ATP-binding</keyword>
<proteinExistence type="inferred from homology"/>
<dbReference type="EC" id="2.7.1.71" evidence="3"/>
<organism evidence="11">
    <name type="scientific">marine metagenome</name>
    <dbReference type="NCBI Taxonomy" id="408172"/>
    <lineage>
        <taxon>unclassified sequences</taxon>
        <taxon>metagenomes</taxon>
        <taxon>ecological metagenomes</taxon>
    </lineage>
</organism>
<dbReference type="PANTHER" id="PTHR21087:SF16">
    <property type="entry name" value="SHIKIMATE KINASE 1, CHLOROPLASTIC"/>
    <property type="match status" value="1"/>
</dbReference>
<dbReference type="UniPathway" id="UPA00053">
    <property type="reaction ID" value="UER00088"/>
</dbReference>
<name>A0A382Q5J5_9ZZZZ</name>
<dbReference type="PRINTS" id="PR01100">
    <property type="entry name" value="SHIKIMTKNASE"/>
</dbReference>
<dbReference type="Gene3D" id="3.40.50.300">
    <property type="entry name" value="P-loop containing nucleotide triphosphate hydrolases"/>
    <property type="match status" value="1"/>
</dbReference>
<dbReference type="HAMAP" id="MF_00109">
    <property type="entry name" value="Shikimate_kinase"/>
    <property type="match status" value="1"/>
</dbReference>
<keyword evidence="5" id="KW-0808">Transferase</keyword>
<dbReference type="CDD" id="cd00464">
    <property type="entry name" value="SK"/>
    <property type="match status" value="1"/>
</dbReference>
<dbReference type="AlphaFoldDB" id="A0A382Q5J5"/>
<evidence type="ECO:0000256" key="5">
    <source>
        <dbReference type="ARBA" id="ARBA00022679"/>
    </source>
</evidence>
<dbReference type="GO" id="GO:0004765">
    <property type="term" value="F:shikimate kinase activity"/>
    <property type="evidence" value="ECO:0007669"/>
    <property type="project" value="UniProtKB-EC"/>
</dbReference>
<dbReference type="GO" id="GO:0009423">
    <property type="term" value="P:chorismate biosynthetic process"/>
    <property type="evidence" value="ECO:0007669"/>
    <property type="project" value="UniProtKB-UniPathway"/>
</dbReference>
<keyword evidence="4" id="KW-0028">Amino-acid biosynthesis</keyword>
<dbReference type="EMBL" id="UINC01112131">
    <property type="protein sequence ID" value="SVC80849.1"/>
    <property type="molecule type" value="Genomic_DNA"/>
</dbReference>
<keyword evidence="6" id="KW-0547">Nucleotide-binding</keyword>
<evidence type="ECO:0000313" key="11">
    <source>
        <dbReference type="EMBL" id="SVC80849.1"/>
    </source>
</evidence>
<gene>
    <name evidence="11" type="ORF">METZ01_LOCUS333703</name>
</gene>
<dbReference type="InterPro" id="IPR000623">
    <property type="entry name" value="Shikimate_kinase/TSH1"/>
</dbReference>
<dbReference type="PROSITE" id="PS01128">
    <property type="entry name" value="SHIKIMATE_KINASE"/>
    <property type="match status" value="1"/>
</dbReference>
<feature type="non-terminal residue" evidence="11">
    <location>
        <position position="137"/>
    </location>
</feature>
<sequence>MKLDKLAKNIMDKQKKNIALMGHMGSGKSVLGKLISKQLNFNHVDSDKLIEKKSNKTINEIFQTKGESYFRLIEENVILETIYQKKLVLSLGGGSILSPKIRKALKGNFLTVFLDVDFAILSKRLIKSKRRPLINDT</sequence>
<evidence type="ECO:0000256" key="3">
    <source>
        <dbReference type="ARBA" id="ARBA00012154"/>
    </source>
</evidence>
<evidence type="ECO:0000256" key="10">
    <source>
        <dbReference type="ARBA" id="ARBA00048567"/>
    </source>
</evidence>
<evidence type="ECO:0000256" key="7">
    <source>
        <dbReference type="ARBA" id="ARBA00022777"/>
    </source>
</evidence>
<protein>
    <recommendedName>
        <fullName evidence="3">shikimate kinase</fullName>
        <ecNumber evidence="3">2.7.1.71</ecNumber>
    </recommendedName>
</protein>
<evidence type="ECO:0000256" key="2">
    <source>
        <dbReference type="ARBA" id="ARBA00006997"/>
    </source>
</evidence>
<keyword evidence="9" id="KW-0057">Aromatic amino acid biosynthesis</keyword>
<dbReference type="GO" id="GO:0005829">
    <property type="term" value="C:cytosol"/>
    <property type="evidence" value="ECO:0007669"/>
    <property type="project" value="TreeGrafter"/>
</dbReference>
<comment type="similarity">
    <text evidence="2">Belongs to the shikimate kinase family.</text>
</comment>
<evidence type="ECO:0000256" key="1">
    <source>
        <dbReference type="ARBA" id="ARBA00004842"/>
    </source>
</evidence>